<dbReference type="InterPro" id="IPR000836">
    <property type="entry name" value="PRTase_dom"/>
</dbReference>
<evidence type="ECO:0000256" key="6">
    <source>
        <dbReference type="ARBA" id="ARBA00022741"/>
    </source>
</evidence>
<dbReference type="KEGG" id="ehx:EMIHUDRAFT_43644"/>
<feature type="domain" description="Ribose-phosphate pyrophosphokinase N-terminal" evidence="10">
    <location>
        <begin position="6"/>
        <end position="92"/>
    </location>
</feature>
<comment type="similarity">
    <text evidence="2">Belongs to the ribose-phosphate pyrophosphokinase family.</text>
</comment>
<dbReference type="OMA" id="DSACFEA"/>
<dbReference type="RefSeq" id="XP_005778135.1">
    <property type="nucleotide sequence ID" value="XM_005778078.1"/>
</dbReference>
<keyword evidence="5" id="KW-0545">Nucleotide biosynthesis</keyword>
<keyword evidence="8" id="KW-0067">ATP-binding</keyword>
<dbReference type="FunFam" id="3.40.50.2020:FF:000014">
    <property type="entry name" value="Ribose-phosphate pyrophosphokinase 1"/>
    <property type="match status" value="1"/>
</dbReference>
<dbReference type="EnsemblProtists" id="EOD30314">
    <property type="protein sequence ID" value="EOD30314"/>
    <property type="gene ID" value="EMIHUDRAFT_43668"/>
</dbReference>
<dbReference type="CDD" id="cd06223">
    <property type="entry name" value="PRTases_typeI"/>
    <property type="match status" value="1"/>
</dbReference>
<evidence type="ECO:0000256" key="2">
    <source>
        <dbReference type="ARBA" id="ARBA00006478"/>
    </source>
</evidence>
<dbReference type="GO" id="GO:0005524">
    <property type="term" value="F:ATP binding"/>
    <property type="evidence" value="ECO:0007669"/>
    <property type="project" value="UniProtKB-KW"/>
</dbReference>
<dbReference type="Pfam" id="PF14572">
    <property type="entry name" value="Pribosyl_synth"/>
    <property type="match status" value="1"/>
</dbReference>
<evidence type="ECO:0000256" key="8">
    <source>
        <dbReference type="ARBA" id="ARBA00022840"/>
    </source>
</evidence>
<evidence type="ECO:0000256" key="3">
    <source>
        <dbReference type="ARBA" id="ARBA00013247"/>
    </source>
</evidence>
<dbReference type="NCBIfam" id="TIGR01251">
    <property type="entry name" value="ribP_PPkin"/>
    <property type="match status" value="1"/>
</dbReference>
<name>A0A0D3K3H9_EMIH1</name>
<reference evidence="11" key="2">
    <citation type="submission" date="2024-10" db="UniProtKB">
        <authorList>
            <consortium name="EnsemblProtists"/>
        </authorList>
    </citation>
    <scope>IDENTIFICATION</scope>
</reference>
<dbReference type="PANTHER" id="PTHR10210">
    <property type="entry name" value="RIBOSE-PHOSPHATE DIPHOSPHOKINASE FAMILY MEMBER"/>
    <property type="match status" value="1"/>
</dbReference>
<dbReference type="HOGENOM" id="CLU_033546_2_0_1"/>
<dbReference type="Pfam" id="PF13793">
    <property type="entry name" value="Pribosyltran_N"/>
    <property type="match status" value="1"/>
</dbReference>
<evidence type="ECO:0000259" key="10">
    <source>
        <dbReference type="Pfam" id="PF13793"/>
    </source>
</evidence>
<dbReference type="GO" id="GO:0006015">
    <property type="term" value="P:5-phosphoribose 1-diphosphate biosynthetic process"/>
    <property type="evidence" value="ECO:0007669"/>
    <property type="project" value="TreeGrafter"/>
</dbReference>
<evidence type="ECO:0000256" key="7">
    <source>
        <dbReference type="ARBA" id="ARBA00022777"/>
    </source>
</evidence>
<dbReference type="EC" id="2.7.6.1" evidence="3"/>
<dbReference type="eggNOG" id="KOG1448">
    <property type="taxonomic scope" value="Eukaryota"/>
</dbReference>
<comment type="catalytic activity">
    <reaction evidence="9">
        <text>D-ribose 5-phosphate + ATP = 5-phospho-alpha-D-ribose 1-diphosphate + AMP + H(+)</text>
        <dbReference type="Rhea" id="RHEA:15609"/>
        <dbReference type="ChEBI" id="CHEBI:15378"/>
        <dbReference type="ChEBI" id="CHEBI:30616"/>
        <dbReference type="ChEBI" id="CHEBI:58017"/>
        <dbReference type="ChEBI" id="CHEBI:78346"/>
        <dbReference type="ChEBI" id="CHEBI:456215"/>
        <dbReference type="EC" id="2.7.6.1"/>
    </reaction>
</comment>
<evidence type="ECO:0000256" key="5">
    <source>
        <dbReference type="ARBA" id="ARBA00022727"/>
    </source>
</evidence>
<dbReference type="Proteomes" id="UP000013827">
    <property type="component" value="Unassembled WGS sequence"/>
</dbReference>
<keyword evidence="12" id="KW-1185">Reference proteome</keyword>
<dbReference type="InterPro" id="IPR029099">
    <property type="entry name" value="Pribosyltran_N"/>
</dbReference>
<dbReference type="InterPro" id="IPR005946">
    <property type="entry name" value="Rib-P_diPkinase"/>
</dbReference>
<dbReference type="GeneID" id="17275591"/>
<dbReference type="GO" id="GO:0016301">
    <property type="term" value="F:kinase activity"/>
    <property type="evidence" value="ECO:0007669"/>
    <property type="project" value="UniProtKB-KW"/>
</dbReference>
<organism evidence="11 12">
    <name type="scientific">Emiliania huxleyi (strain CCMP1516)</name>
    <dbReference type="NCBI Taxonomy" id="280463"/>
    <lineage>
        <taxon>Eukaryota</taxon>
        <taxon>Haptista</taxon>
        <taxon>Haptophyta</taxon>
        <taxon>Prymnesiophyceae</taxon>
        <taxon>Isochrysidales</taxon>
        <taxon>Noelaerhabdaceae</taxon>
        <taxon>Emiliania</taxon>
    </lineage>
</organism>
<keyword evidence="7" id="KW-0418">Kinase</keyword>
<dbReference type="SUPFAM" id="SSF53271">
    <property type="entry name" value="PRTase-like"/>
    <property type="match status" value="1"/>
</dbReference>
<keyword evidence="6" id="KW-0547">Nucleotide-binding</keyword>
<evidence type="ECO:0000256" key="4">
    <source>
        <dbReference type="ARBA" id="ARBA00022679"/>
    </source>
</evidence>
<dbReference type="PaxDb" id="2903-EOD25706"/>
<evidence type="ECO:0000256" key="1">
    <source>
        <dbReference type="ARBA" id="ARBA00004996"/>
    </source>
</evidence>
<dbReference type="GeneID" id="17271252"/>
<proteinExistence type="inferred from homology"/>
<dbReference type="RefSeq" id="XP_005782743.1">
    <property type="nucleotide sequence ID" value="XM_005782686.1"/>
</dbReference>
<dbReference type="STRING" id="2903.R1FAL7"/>
<evidence type="ECO:0000313" key="12">
    <source>
        <dbReference type="Proteomes" id="UP000013827"/>
    </source>
</evidence>
<dbReference type="GO" id="GO:0002189">
    <property type="term" value="C:ribose phosphate diphosphokinase complex"/>
    <property type="evidence" value="ECO:0007669"/>
    <property type="project" value="TreeGrafter"/>
</dbReference>
<dbReference type="PANTHER" id="PTHR10210:SF32">
    <property type="entry name" value="RIBOSE-PHOSPHATE PYROPHOSPHOKINASE 2"/>
    <property type="match status" value="1"/>
</dbReference>
<protein>
    <recommendedName>
        <fullName evidence="3">ribose-phosphate diphosphokinase</fullName>
        <ecNumber evidence="3">2.7.6.1</ecNumber>
    </recommendedName>
</protein>
<evidence type="ECO:0000313" key="11">
    <source>
        <dbReference type="EnsemblProtists" id="EOD30314"/>
    </source>
</evidence>
<dbReference type="GO" id="GO:0005737">
    <property type="term" value="C:cytoplasm"/>
    <property type="evidence" value="ECO:0007669"/>
    <property type="project" value="TreeGrafter"/>
</dbReference>
<dbReference type="EnsemblProtists" id="EOD25706">
    <property type="protein sequence ID" value="EOD25706"/>
    <property type="gene ID" value="EMIHUDRAFT_43644"/>
</dbReference>
<dbReference type="GO" id="GO:0006164">
    <property type="term" value="P:purine nucleotide biosynthetic process"/>
    <property type="evidence" value="ECO:0007669"/>
    <property type="project" value="TreeGrafter"/>
</dbReference>
<keyword evidence="4" id="KW-0808">Transferase</keyword>
<dbReference type="InterPro" id="IPR029057">
    <property type="entry name" value="PRTase-like"/>
</dbReference>
<dbReference type="Gene3D" id="3.40.50.2020">
    <property type="match status" value="2"/>
</dbReference>
<dbReference type="AlphaFoldDB" id="A0A0D3K3H9"/>
<dbReference type="KEGG" id="ehx:EMIHUDRAFT_43668"/>
<accession>A0A0D3K3H9</accession>
<comment type="pathway">
    <text evidence="1">Metabolic intermediate biosynthesis; 5-phospho-alpha-D-ribose 1-diphosphate biosynthesis; 5-phospho-alpha-D-ribose 1-diphosphate from D-ribose 5-phosphate (route I): step 1/1.</text>
</comment>
<reference evidence="12" key="1">
    <citation type="journal article" date="2013" name="Nature">
        <title>Pan genome of the phytoplankton Emiliania underpins its global distribution.</title>
        <authorList>
            <person name="Read B.A."/>
            <person name="Kegel J."/>
            <person name="Klute M.J."/>
            <person name="Kuo A."/>
            <person name="Lefebvre S.C."/>
            <person name="Maumus F."/>
            <person name="Mayer C."/>
            <person name="Miller J."/>
            <person name="Monier A."/>
            <person name="Salamov A."/>
            <person name="Young J."/>
            <person name="Aguilar M."/>
            <person name="Claverie J.M."/>
            <person name="Frickenhaus S."/>
            <person name="Gonzalez K."/>
            <person name="Herman E.K."/>
            <person name="Lin Y.C."/>
            <person name="Napier J."/>
            <person name="Ogata H."/>
            <person name="Sarno A.F."/>
            <person name="Shmutz J."/>
            <person name="Schroeder D."/>
            <person name="de Vargas C."/>
            <person name="Verret F."/>
            <person name="von Dassow P."/>
            <person name="Valentin K."/>
            <person name="Van de Peer Y."/>
            <person name="Wheeler G."/>
            <person name="Dacks J.B."/>
            <person name="Delwiche C.F."/>
            <person name="Dyhrman S.T."/>
            <person name="Glockner G."/>
            <person name="John U."/>
            <person name="Richards T."/>
            <person name="Worden A.Z."/>
            <person name="Zhang X."/>
            <person name="Grigoriev I.V."/>
            <person name="Allen A.E."/>
            <person name="Bidle K."/>
            <person name="Borodovsky M."/>
            <person name="Bowler C."/>
            <person name="Brownlee C."/>
            <person name="Cock J.M."/>
            <person name="Elias M."/>
            <person name="Gladyshev V.N."/>
            <person name="Groth M."/>
            <person name="Guda C."/>
            <person name="Hadaegh A."/>
            <person name="Iglesias-Rodriguez M.D."/>
            <person name="Jenkins J."/>
            <person name="Jones B.M."/>
            <person name="Lawson T."/>
            <person name="Leese F."/>
            <person name="Lindquist E."/>
            <person name="Lobanov A."/>
            <person name="Lomsadze A."/>
            <person name="Malik S.B."/>
            <person name="Marsh M.E."/>
            <person name="Mackinder L."/>
            <person name="Mock T."/>
            <person name="Mueller-Roeber B."/>
            <person name="Pagarete A."/>
            <person name="Parker M."/>
            <person name="Probert I."/>
            <person name="Quesneville H."/>
            <person name="Raines C."/>
            <person name="Rensing S.A."/>
            <person name="Riano-Pachon D.M."/>
            <person name="Richier S."/>
            <person name="Rokitta S."/>
            <person name="Shiraiwa Y."/>
            <person name="Soanes D.M."/>
            <person name="van der Giezen M."/>
            <person name="Wahlund T.M."/>
            <person name="Williams B."/>
            <person name="Wilson W."/>
            <person name="Wolfe G."/>
            <person name="Wurch L.L."/>
        </authorList>
    </citation>
    <scope>NUCLEOTIDE SEQUENCE</scope>
</reference>
<dbReference type="GO" id="GO:0004749">
    <property type="term" value="F:ribose phosphate diphosphokinase activity"/>
    <property type="evidence" value="ECO:0007669"/>
    <property type="project" value="UniProtKB-EC"/>
</dbReference>
<evidence type="ECO:0000256" key="9">
    <source>
        <dbReference type="ARBA" id="ARBA00049535"/>
    </source>
</evidence>
<dbReference type="GO" id="GO:0000287">
    <property type="term" value="F:magnesium ion binding"/>
    <property type="evidence" value="ECO:0007669"/>
    <property type="project" value="InterPro"/>
</dbReference>
<dbReference type="SMART" id="SM01400">
    <property type="entry name" value="Pribosyltran_N"/>
    <property type="match status" value="1"/>
</dbReference>
<sequence>AIDAEDADGETHLRLPCNVRLRDTYVVACLGGAGVNRFFVELSLIVSGLRRASAARITAVLPYYAYGRQARKHTSRVPISAADVASLLEEMGVDGVLTLDLHKEEIAGFFSPRCHFASASCQPAAARYLHTQRQLRRPVVVAPHASGVTLAKAFFDSLAELHARRRGFRDCTRRCEAMPAWIIRHLELIGEVRGQDAIIVDDIIDSGKTIARCSEALLEAGAARVFAVATHGIFSEESLRIIAVSDVTTVVVANLGP</sequence>